<dbReference type="EMBL" id="HF935502">
    <property type="protein sequence ID" value="CCX10003.1"/>
    <property type="molecule type" value="Genomic_DNA"/>
</dbReference>
<gene>
    <name evidence="3" type="ORF">PCON_09596</name>
</gene>
<dbReference type="AlphaFoldDB" id="U4L3A0"/>
<evidence type="ECO:0000313" key="4">
    <source>
        <dbReference type="Proteomes" id="UP000018144"/>
    </source>
</evidence>
<feature type="region of interest" description="Disordered" evidence="2">
    <location>
        <begin position="1"/>
        <end position="27"/>
    </location>
</feature>
<protein>
    <submittedName>
        <fullName evidence="3">Uncharacterized protein</fullName>
    </submittedName>
</protein>
<sequence>MSAENSYEQSVDSSAQASTPGFDTPTASEIMSTTLTARLQIASQAYDSMIRSFLDTFGNLRAEMTRLEIENKRLVEHNTVIEMELETLNEENIKLSGANDDAMKKLAEVEEDKAGL</sequence>
<feature type="coiled-coil region" evidence="1">
    <location>
        <begin position="71"/>
        <end position="105"/>
    </location>
</feature>
<reference evidence="3 4" key="1">
    <citation type="journal article" date="2013" name="PLoS Genet.">
        <title>The genome and development-dependent transcriptomes of Pyronema confluens: a window into fungal evolution.</title>
        <authorList>
            <person name="Traeger S."/>
            <person name="Altegoer F."/>
            <person name="Freitag M."/>
            <person name="Gabaldon T."/>
            <person name="Kempken F."/>
            <person name="Kumar A."/>
            <person name="Marcet-Houben M."/>
            <person name="Poggeler S."/>
            <person name="Stajich J.E."/>
            <person name="Nowrousian M."/>
        </authorList>
    </citation>
    <scope>NUCLEOTIDE SEQUENCE [LARGE SCALE GENOMIC DNA]</scope>
    <source>
        <strain evidence="4">CBS 100304</strain>
        <tissue evidence="3">Vegetative mycelium</tissue>
    </source>
</reference>
<accession>U4L3A0</accession>
<keyword evidence="4" id="KW-1185">Reference proteome</keyword>
<dbReference type="Proteomes" id="UP000018144">
    <property type="component" value="Unassembled WGS sequence"/>
</dbReference>
<name>U4L3A0_PYROM</name>
<keyword evidence="1" id="KW-0175">Coiled coil</keyword>
<organism evidence="3 4">
    <name type="scientific">Pyronema omphalodes (strain CBS 100304)</name>
    <name type="common">Pyronema confluens</name>
    <dbReference type="NCBI Taxonomy" id="1076935"/>
    <lineage>
        <taxon>Eukaryota</taxon>
        <taxon>Fungi</taxon>
        <taxon>Dikarya</taxon>
        <taxon>Ascomycota</taxon>
        <taxon>Pezizomycotina</taxon>
        <taxon>Pezizomycetes</taxon>
        <taxon>Pezizales</taxon>
        <taxon>Pyronemataceae</taxon>
        <taxon>Pyronema</taxon>
    </lineage>
</organism>
<dbReference type="OrthoDB" id="10485447at2759"/>
<evidence type="ECO:0000256" key="2">
    <source>
        <dbReference type="SAM" id="MobiDB-lite"/>
    </source>
</evidence>
<proteinExistence type="predicted"/>
<evidence type="ECO:0000313" key="3">
    <source>
        <dbReference type="EMBL" id="CCX10003.1"/>
    </source>
</evidence>
<evidence type="ECO:0000256" key="1">
    <source>
        <dbReference type="SAM" id="Coils"/>
    </source>
</evidence>